<protein>
    <submittedName>
        <fullName evidence="2">Protein-export chaperone SecB</fullName>
    </submittedName>
</protein>
<dbReference type="EMBL" id="JBHSSO010000063">
    <property type="protein sequence ID" value="MFC6290155.1"/>
    <property type="molecule type" value="Genomic_DNA"/>
</dbReference>
<name>A0ABW1UC40_9LACO</name>
<dbReference type="InterPro" id="IPR035958">
    <property type="entry name" value="SecB-like_sf"/>
</dbReference>
<gene>
    <name evidence="2" type="ORF">ACFP1M_08235</name>
</gene>
<evidence type="ECO:0000256" key="1">
    <source>
        <dbReference type="ARBA" id="ARBA00009990"/>
    </source>
</evidence>
<evidence type="ECO:0000313" key="2">
    <source>
        <dbReference type="EMBL" id="MFC6290155.1"/>
    </source>
</evidence>
<dbReference type="Pfam" id="PF02556">
    <property type="entry name" value="SecB"/>
    <property type="match status" value="1"/>
</dbReference>
<accession>A0ABW1UC40</accession>
<comment type="caution">
    <text evidence="2">The sequence shown here is derived from an EMBL/GenBank/DDBJ whole genome shotgun (WGS) entry which is preliminary data.</text>
</comment>
<dbReference type="Gene3D" id="3.10.420.10">
    <property type="entry name" value="SecB-like"/>
    <property type="match status" value="1"/>
</dbReference>
<dbReference type="Proteomes" id="UP001596258">
    <property type="component" value="Unassembled WGS sequence"/>
</dbReference>
<proteinExistence type="inferred from homology"/>
<comment type="similarity">
    <text evidence="1">Belongs to the SecB family.</text>
</comment>
<reference evidence="3" key="1">
    <citation type="journal article" date="2019" name="Int. J. Syst. Evol. Microbiol.">
        <title>The Global Catalogue of Microorganisms (GCM) 10K type strain sequencing project: providing services to taxonomists for standard genome sequencing and annotation.</title>
        <authorList>
            <consortium name="The Broad Institute Genomics Platform"/>
            <consortium name="The Broad Institute Genome Sequencing Center for Infectious Disease"/>
            <person name="Wu L."/>
            <person name="Ma J."/>
        </authorList>
    </citation>
    <scope>NUCLEOTIDE SEQUENCE [LARGE SCALE GENOMIC DNA]</scope>
    <source>
        <strain evidence="3">CCM 8893</strain>
    </source>
</reference>
<dbReference type="RefSeq" id="WP_125577346.1">
    <property type="nucleotide sequence ID" value="NZ_JBHSSO010000063.1"/>
</dbReference>
<keyword evidence="3" id="KW-1185">Reference proteome</keyword>
<dbReference type="InterPro" id="IPR003708">
    <property type="entry name" value="SecB"/>
</dbReference>
<sequence length="137" mass="14828">MSALKFSGYRVVRMSYTRNENYVVTDHPLLLNPVPATDIDVAGDQIKVTLAIVAGALTGKKMPFKVTCVLVGDFTYEPAEGAGTADLDTLVRNNAVAILYPYARAIVATLTNNSGEFPSYNLPTINVSEWLADEEKG</sequence>
<organism evidence="2 3">
    <name type="scientific">Levilactobacillus angrenensis</name>
    <dbReference type="NCBI Taxonomy" id="2486020"/>
    <lineage>
        <taxon>Bacteria</taxon>
        <taxon>Bacillati</taxon>
        <taxon>Bacillota</taxon>
        <taxon>Bacilli</taxon>
        <taxon>Lactobacillales</taxon>
        <taxon>Lactobacillaceae</taxon>
        <taxon>Levilactobacillus</taxon>
    </lineage>
</organism>
<dbReference type="SUPFAM" id="SSF54611">
    <property type="entry name" value="SecB-like"/>
    <property type="match status" value="1"/>
</dbReference>
<evidence type="ECO:0000313" key="3">
    <source>
        <dbReference type="Proteomes" id="UP001596258"/>
    </source>
</evidence>